<organism evidence="1 2">
    <name type="scientific">Artomyces pyxidatus</name>
    <dbReference type="NCBI Taxonomy" id="48021"/>
    <lineage>
        <taxon>Eukaryota</taxon>
        <taxon>Fungi</taxon>
        <taxon>Dikarya</taxon>
        <taxon>Basidiomycota</taxon>
        <taxon>Agaricomycotina</taxon>
        <taxon>Agaricomycetes</taxon>
        <taxon>Russulales</taxon>
        <taxon>Auriscalpiaceae</taxon>
        <taxon>Artomyces</taxon>
    </lineage>
</organism>
<keyword evidence="2" id="KW-1185">Reference proteome</keyword>
<gene>
    <name evidence="1" type="ORF">BV25DRAFT_1798825</name>
</gene>
<dbReference type="Proteomes" id="UP000814140">
    <property type="component" value="Unassembled WGS sequence"/>
</dbReference>
<evidence type="ECO:0000313" key="1">
    <source>
        <dbReference type="EMBL" id="KAI0065634.1"/>
    </source>
</evidence>
<sequence length="338" mass="35697">MLQSLFLLSLFVASAIALNPPSSRTTPPLGALVVRAGTNSSDEFATFIAAVAALPGDSSAQSIFIYPGTYTGQVLIDRDGPVTIYGYTTNAALADANVVNITASVPASVAGSDDASGTLRIHSDNVAMYNVNIRNDFGVGSQAIAVSNNGNHVGLYACGLYGFQDTLYTNEGTHVYLQGHIEGAVDFIFGQRSQAYFEGNTIAVSGAGCITANGRSANDSGIYVLNRNKVILAPDAASKTSGKIFFGRPWRDYARVVFISTIVTASLNPAIWSEWSSTMPNTDHILFADWNTTGSGIPSNVAEPNFATQLSAAEAKAYNITTALGSGWQSWVDMDYLL</sequence>
<protein>
    <submittedName>
        <fullName evidence="1">Carbohydrate esterase family 8 protein</fullName>
    </submittedName>
</protein>
<name>A0ACB8T9P0_9AGAM</name>
<reference evidence="1" key="2">
    <citation type="journal article" date="2022" name="New Phytol.">
        <title>Evolutionary transition to the ectomycorrhizal habit in the genomes of a hyperdiverse lineage of mushroom-forming fungi.</title>
        <authorList>
            <person name="Looney B."/>
            <person name="Miyauchi S."/>
            <person name="Morin E."/>
            <person name="Drula E."/>
            <person name="Courty P.E."/>
            <person name="Kohler A."/>
            <person name="Kuo A."/>
            <person name="LaButti K."/>
            <person name="Pangilinan J."/>
            <person name="Lipzen A."/>
            <person name="Riley R."/>
            <person name="Andreopoulos W."/>
            <person name="He G."/>
            <person name="Johnson J."/>
            <person name="Nolan M."/>
            <person name="Tritt A."/>
            <person name="Barry K.W."/>
            <person name="Grigoriev I.V."/>
            <person name="Nagy L.G."/>
            <person name="Hibbett D."/>
            <person name="Henrissat B."/>
            <person name="Matheny P.B."/>
            <person name="Labbe J."/>
            <person name="Martin F.M."/>
        </authorList>
    </citation>
    <scope>NUCLEOTIDE SEQUENCE</scope>
    <source>
        <strain evidence="1">HHB10654</strain>
    </source>
</reference>
<comment type="caution">
    <text evidence="1">The sequence shown here is derived from an EMBL/GenBank/DDBJ whole genome shotgun (WGS) entry which is preliminary data.</text>
</comment>
<dbReference type="EMBL" id="MU277195">
    <property type="protein sequence ID" value="KAI0065634.1"/>
    <property type="molecule type" value="Genomic_DNA"/>
</dbReference>
<reference evidence="1" key="1">
    <citation type="submission" date="2021-03" db="EMBL/GenBank/DDBJ databases">
        <authorList>
            <consortium name="DOE Joint Genome Institute"/>
            <person name="Ahrendt S."/>
            <person name="Looney B.P."/>
            <person name="Miyauchi S."/>
            <person name="Morin E."/>
            <person name="Drula E."/>
            <person name="Courty P.E."/>
            <person name="Chicoki N."/>
            <person name="Fauchery L."/>
            <person name="Kohler A."/>
            <person name="Kuo A."/>
            <person name="Labutti K."/>
            <person name="Pangilinan J."/>
            <person name="Lipzen A."/>
            <person name="Riley R."/>
            <person name="Andreopoulos W."/>
            <person name="He G."/>
            <person name="Johnson J."/>
            <person name="Barry K.W."/>
            <person name="Grigoriev I.V."/>
            <person name="Nagy L."/>
            <person name="Hibbett D."/>
            <person name="Henrissat B."/>
            <person name="Matheny P.B."/>
            <person name="Labbe J."/>
            <person name="Martin F."/>
        </authorList>
    </citation>
    <scope>NUCLEOTIDE SEQUENCE</scope>
    <source>
        <strain evidence="1">HHB10654</strain>
    </source>
</reference>
<proteinExistence type="predicted"/>
<accession>A0ACB8T9P0</accession>
<evidence type="ECO:0000313" key="2">
    <source>
        <dbReference type="Proteomes" id="UP000814140"/>
    </source>
</evidence>